<proteinExistence type="predicted"/>
<reference evidence="1" key="1">
    <citation type="submission" date="2019-05" db="EMBL/GenBank/DDBJ databases">
        <title>Metatranscriptomic reconstruction reveals RNA viruses with the potential to shape carbon cycling in soil.</title>
        <authorList>
            <person name="Starr E.P."/>
            <person name="Nuccio E."/>
            <person name="Pett-Ridge J."/>
            <person name="Banfield J.F."/>
            <person name="Firestone M.K."/>
        </authorList>
    </citation>
    <scope>NUCLEOTIDE SEQUENCE</scope>
    <source>
        <strain evidence="1">H2_Rhizo_Litter_49_scaffold_1507</strain>
    </source>
</reference>
<dbReference type="EMBL" id="MN033093">
    <property type="protein sequence ID" value="QDH87008.1"/>
    <property type="molecule type" value="Genomic_RNA"/>
</dbReference>
<sequence>MAGLSTRTRSVESKFGGGVLRQVSHDNFPPHLNTDVTTVGNGGQIYGTQITESEGHPFKHRTGANIGDVGGEFYTAKQYMTGAQGAVSLLDEYSENGVDIRTTYTGTALPVVPHADLFPPIHPLSSFREEMNEQGATAISRVKPTNSIADLTTALGELHVEGLPKLPNIINGQRNIKAAKKAFSKRTAKESAGEFLGFQFGWLPFVSDIQDVARGTGDASRIISQYVRDSGKLVRRRFEFHPQVEFHTDVVATGRKPIIAADTSHLISEIPAGTLMRDIKTVTTDVFSGAFTYHLPGDFPGFSGMTKASLYADKILGLDLSPDTVWNLTPWSWAADWFSNTGDVIDNLSDYATDGLVMRYGYMQRHVVVTHSYYIVDSIDNLPLQFITEHKCRVKANPFGFGLTWDGLTPRQVAISVALGIKRVL</sequence>
<organism evidence="1">
    <name type="scientific">Leviviridae sp</name>
    <dbReference type="NCBI Taxonomy" id="2027243"/>
    <lineage>
        <taxon>Viruses</taxon>
        <taxon>Riboviria</taxon>
        <taxon>Orthornavirae</taxon>
        <taxon>Lenarviricota</taxon>
        <taxon>Leviviricetes</taxon>
        <taxon>Norzivirales</taxon>
        <taxon>Fiersviridae</taxon>
    </lineage>
</organism>
<gene>
    <name evidence="1" type="ORF">H2RhizoLitter491507_000004</name>
</gene>
<accession>A0A514D089</accession>
<protein>
    <submittedName>
        <fullName evidence="1">Uncharacterized protein</fullName>
    </submittedName>
</protein>
<name>A0A514D089_9VIRU</name>
<evidence type="ECO:0000313" key="1">
    <source>
        <dbReference type="EMBL" id="QDH87008.1"/>
    </source>
</evidence>